<dbReference type="AlphaFoldDB" id="A0AAQ3PJD0"/>
<evidence type="ECO:0000313" key="1">
    <source>
        <dbReference type="EMBL" id="WVZ26909.1"/>
    </source>
</evidence>
<accession>A0AAQ3PJD0</accession>
<name>A0AAQ3PJD0_VIGMU</name>
<organism evidence="1 2">
    <name type="scientific">Vigna mungo</name>
    <name type="common">Black gram</name>
    <name type="synonym">Phaseolus mungo</name>
    <dbReference type="NCBI Taxonomy" id="3915"/>
    <lineage>
        <taxon>Eukaryota</taxon>
        <taxon>Viridiplantae</taxon>
        <taxon>Streptophyta</taxon>
        <taxon>Embryophyta</taxon>
        <taxon>Tracheophyta</taxon>
        <taxon>Spermatophyta</taxon>
        <taxon>Magnoliopsida</taxon>
        <taxon>eudicotyledons</taxon>
        <taxon>Gunneridae</taxon>
        <taxon>Pentapetalae</taxon>
        <taxon>rosids</taxon>
        <taxon>fabids</taxon>
        <taxon>Fabales</taxon>
        <taxon>Fabaceae</taxon>
        <taxon>Papilionoideae</taxon>
        <taxon>50 kb inversion clade</taxon>
        <taxon>NPAAA clade</taxon>
        <taxon>indigoferoid/millettioid clade</taxon>
        <taxon>Phaseoleae</taxon>
        <taxon>Vigna</taxon>
    </lineage>
</organism>
<reference evidence="1 2" key="1">
    <citation type="journal article" date="2023" name="Life. Sci Alliance">
        <title>Evolutionary insights into 3D genome organization and epigenetic landscape of Vigna mungo.</title>
        <authorList>
            <person name="Junaid A."/>
            <person name="Singh B."/>
            <person name="Bhatia S."/>
        </authorList>
    </citation>
    <scope>NUCLEOTIDE SEQUENCE [LARGE SCALE GENOMIC DNA]</scope>
    <source>
        <strain evidence="1">Urdbean</strain>
    </source>
</reference>
<sequence>MPPKPANPQAPGPDARCEYHIGGIRHWTNDCYHLRHRIQDLLDHQLLSFYLRGRNAYYALKNPCPSLQDESESSSLCKKRKTSQIQPPISLKDRLVWPKVKDADCTEMNMIYPKIRPQHRNSPDLHNVISQIVQNAPNRPTSYQAPRSTYLVPVPSQPQPLVITIPSASFFAPANPNTQTHPKTDGYHLSTLEGTHHYQPPGTLHGKSCCALELRHRGYYRTRGKEPEVGGRNWRNDSFWKMLYSRRVGTKKEENGRY</sequence>
<dbReference type="EMBL" id="CP144701">
    <property type="protein sequence ID" value="WVZ26909.1"/>
    <property type="molecule type" value="Genomic_DNA"/>
</dbReference>
<proteinExistence type="predicted"/>
<keyword evidence="1" id="KW-0496">Mitochondrion</keyword>
<dbReference type="Proteomes" id="UP001374535">
    <property type="component" value="Mitochondrion MT"/>
</dbReference>
<geneLocation type="mitochondrion" evidence="1"/>
<protein>
    <submittedName>
        <fullName evidence="1">Uncharacterized protein</fullName>
    </submittedName>
</protein>
<keyword evidence="2" id="KW-1185">Reference proteome</keyword>
<evidence type="ECO:0000313" key="2">
    <source>
        <dbReference type="Proteomes" id="UP001374535"/>
    </source>
</evidence>
<gene>
    <name evidence="1" type="ORF">V8G54_000249</name>
</gene>